<reference evidence="1" key="2">
    <citation type="submission" date="2025-08" db="UniProtKB">
        <authorList>
            <consortium name="Ensembl"/>
        </authorList>
    </citation>
    <scope>IDENTIFICATION</scope>
</reference>
<organism evidence="1 2">
    <name type="scientific">Salarias fasciatus</name>
    <name type="common">Jewelled blenny</name>
    <name type="synonym">Blennius fasciatus</name>
    <dbReference type="NCBI Taxonomy" id="181472"/>
    <lineage>
        <taxon>Eukaryota</taxon>
        <taxon>Metazoa</taxon>
        <taxon>Chordata</taxon>
        <taxon>Craniata</taxon>
        <taxon>Vertebrata</taxon>
        <taxon>Euteleostomi</taxon>
        <taxon>Actinopterygii</taxon>
        <taxon>Neopterygii</taxon>
        <taxon>Teleostei</taxon>
        <taxon>Neoteleostei</taxon>
        <taxon>Acanthomorphata</taxon>
        <taxon>Ovalentaria</taxon>
        <taxon>Blenniimorphae</taxon>
        <taxon>Blenniiformes</taxon>
        <taxon>Blennioidei</taxon>
        <taxon>Blenniidae</taxon>
        <taxon>Salariinae</taxon>
        <taxon>Salarias</taxon>
    </lineage>
</organism>
<dbReference type="Ensembl" id="ENSSFAT00005004342.1">
    <property type="protein sequence ID" value="ENSSFAP00005004069.1"/>
    <property type="gene ID" value="ENSSFAG00005002744.1"/>
</dbReference>
<sequence>MAALDVHTAARRLAAVDPSGFPWRRFRVCQQGGCSGTTVCRPDVTLSLGTCVKLAFEGLRVFGVINVHLKRPPVH</sequence>
<dbReference type="Proteomes" id="UP000472267">
    <property type="component" value="Chromosome 17"/>
</dbReference>
<dbReference type="AlphaFoldDB" id="A0A672FZD4"/>
<name>A0A672FZD4_SALFA</name>
<accession>A0A672FZD4</accession>
<dbReference type="InParanoid" id="A0A672FZD4"/>
<evidence type="ECO:0000313" key="1">
    <source>
        <dbReference type="Ensembl" id="ENSSFAP00005004069.1"/>
    </source>
</evidence>
<evidence type="ECO:0000313" key="2">
    <source>
        <dbReference type="Proteomes" id="UP000472267"/>
    </source>
</evidence>
<protein>
    <submittedName>
        <fullName evidence="1">Uncharacterized protein</fullName>
    </submittedName>
</protein>
<reference evidence="1" key="1">
    <citation type="submission" date="2019-06" db="EMBL/GenBank/DDBJ databases">
        <authorList>
            <consortium name="Wellcome Sanger Institute Data Sharing"/>
        </authorList>
    </citation>
    <scope>NUCLEOTIDE SEQUENCE [LARGE SCALE GENOMIC DNA]</scope>
</reference>
<reference evidence="1" key="3">
    <citation type="submission" date="2025-09" db="UniProtKB">
        <authorList>
            <consortium name="Ensembl"/>
        </authorList>
    </citation>
    <scope>IDENTIFICATION</scope>
</reference>
<keyword evidence="2" id="KW-1185">Reference proteome</keyword>
<proteinExistence type="predicted"/>